<evidence type="ECO:0000256" key="6">
    <source>
        <dbReference type="ARBA" id="ARBA00022842"/>
    </source>
</evidence>
<gene>
    <name evidence="10" type="ORF">HPP92_013094</name>
</gene>
<evidence type="ECO:0000256" key="3">
    <source>
        <dbReference type="ARBA" id="ARBA00005582"/>
    </source>
</evidence>
<dbReference type="SUPFAM" id="SSF55811">
    <property type="entry name" value="Nudix"/>
    <property type="match status" value="1"/>
</dbReference>
<comment type="subcellular location">
    <subcellularLocation>
        <location evidence="2">Mitochondrion</location>
    </subcellularLocation>
</comment>
<dbReference type="CDD" id="cd04666">
    <property type="entry name" value="NUDIX_DIPP2_like_Nudt4"/>
    <property type="match status" value="1"/>
</dbReference>
<sequence length="202" mass="23000">MMSNSLQARTGRQLQRYENHFRLVAGCVPYRLEQSVENVNGDLLSKLEVLMITSPEREDLVFPKGGWENDESVDEAARREALEEAGVRGIIHDTPLGVWEFRSKSKQNLCGQEGACRGYMFALEVTEELDFWPEQSAHERKWLNVLEAWKFCRYDWMREALNSVSVLLTGKPAMLLPVSEISEQASRFGLAECVDNAINALC</sequence>
<dbReference type="InterPro" id="IPR047198">
    <property type="entry name" value="DDP-like_NUDIX"/>
</dbReference>
<dbReference type="Gene3D" id="3.90.79.10">
    <property type="entry name" value="Nucleoside Triphosphate Pyrophosphohydrolase"/>
    <property type="match status" value="1"/>
</dbReference>
<comment type="similarity">
    <text evidence="3">Belongs to the Nudix hydrolase family.</text>
</comment>
<evidence type="ECO:0000256" key="1">
    <source>
        <dbReference type="ARBA" id="ARBA00001946"/>
    </source>
</evidence>
<keyword evidence="8" id="KW-0496">Mitochondrion</keyword>
<keyword evidence="4" id="KW-0479">Metal-binding</keyword>
<dbReference type="PROSITE" id="PS00893">
    <property type="entry name" value="NUDIX_BOX"/>
    <property type="match status" value="1"/>
</dbReference>
<evidence type="ECO:0000256" key="2">
    <source>
        <dbReference type="ARBA" id="ARBA00004173"/>
    </source>
</evidence>
<dbReference type="PANTHER" id="PTHR12629">
    <property type="entry name" value="DIPHOSPHOINOSITOL POLYPHOSPHATE PHOSPHOHYDROLASE"/>
    <property type="match status" value="1"/>
</dbReference>
<dbReference type="Proteomes" id="UP000639772">
    <property type="component" value="Chromosome 6"/>
</dbReference>
<evidence type="ECO:0000256" key="8">
    <source>
        <dbReference type="ARBA" id="ARBA00023128"/>
    </source>
</evidence>
<comment type="cofactor">
    <cofactor evidence="1">
        <name>Mg(2+)</name>
        <dbReference type="ChEBI" id="CHEBI:18420"/>
    </cofactor>
</comment>
<keyword evidence="5" id="KW-0378">Hydrolase</keyword>
<reference evidence="10 11" key="1">
    <citation type="journal article" date="2020" name="Nat. Food">
        <title>A phased Vanilla planifolia genome enables genetic improvement of flavour and production.</title>
        <authorList>
            <person name="Hasing T."/>
            <person name="Tang H."/>
            <person name="Brym M."/>
            <person name="Khazi F."/>
            <person name="Huang T."/>
            <person name="Chambers A.H."/>
        </authorList>
    </citation>
    <scope>NUCLEOTIDE SEQUENCE [LARGE SCALE GENOMIC DNA]</scope>
    <source>
        <tissue evidence="10">Leaf</tissue>
    </source>
</reference>
<accession>A0A835UZP1</accession>
<evidence type="ECO:0000256" key="4">
    <source>
        <dbReference type="ARBA" id="ARBA00022723"/>
    </source>
</evidence>
<evidence type="ECO:0000313" key="11">
    <source>
        <dbReference type="Proteomes" id="UP000639772"/>
    </source>
</evidence>
<dbReference type="InterPro" id="IPR000086">
    <property type="entry name" value="NUDIX_hydrolase_dom"/>
</dbReference>
<dbReference type="AlphaFoldDB" id="A0A835UZP1"/>
<evidence type="ECO:0000256" key="7">
    <source>
        <dbReference type="ARBA" id="ARBA00022946"/>
    </source>
</evidence>
<keyword evidence="6" id="KW-0460">Magnesium</keyword>
<dbReference type="Pfam" id="PF00293">
    <property type="entry name" value="NUDIX"/>
    <property type="match status" value="1"/>
</dbReference>
<dbReference type="EMBL" id="JADCNM010000006">
    <property type="protein sequence ID" value="KAG0478375.1"/>
    <property type="molecule type" value="Genomic_DNA"/>
</dbReference>
<dbReference type="GO" id="GO:0005634">
    <property type="term" value="C:nucleus"/>
    <property type="evidence" value="ECO:0007669"/>
    <property type="project" value="TreeGrafter"/>
</dbReference>
<proteinExistence type="inferred from homology"/>
<dbReference type="PROSITE" id="PS51462">
    <property type="entry name" value="NUDIX"/>
    <property type="match status" value="1"/>
</dbReference>
<comment type="caution">
    <text evidence="10">The sequence shown here is derived from an EMBL/GenBank/DDBJ whole genome shotgun (WGS) entry which is preliminary data.</text>
</comment>
<organism evidence="10 11">
    <name type="scientific">Vanilla planifolia</name>
    <name type="common">Vanilla</name>
    <dbReference type="NCBI Taxonomy" id="51239"/>
    <lineage>
        <taxon>Eukaryota</taxon>
        <taxon>Viridiplantae</taxon>
        <taxon>Streptophyta</taxon>
        <taxon>Embryophyta</taxon>
        <taxon>Tracheophyta</taxon>
        <taxon>Spermatophyta</taxon>
        <taxon>Magnoliopsida</taxon>
        <taxon>Liliopsida</taxon>
        <taxon>Asparagales</taxon>
        <taxon>Orchidaceae</taxon>
        <taxon>Vanilloideae</taxon>
        <taxon>Vanilleae</taxon>
        <taxon>Vanilla</taxon>
    </lineage>
</organism>
<dbReference type="InterPro" id="IPR020084">
    <property type="entry name" value="NUDIX_hydrolase_CS"/>
</dbReference>
<name>A0A835UZP1_VANPL</name>
<dbReference type="InterPro" id="IPR015797">
    <property type="entry name" value="NUDIX_hydrolase-like_dom_sf"/>
</dbReference>
<dbReference type="GO" id="GO:0046872">
    <property type="term" value="F:metal ion binding"/>
    <property type="evidence" value="ECO:0007669"/>
    <property type="project" value="UniProtKB-KW"/>
</dbReference>
<keyword evidence="7" id="KW-0809">Transit peptide</keyword>
<protein>
    <recommendedName>
        <fullName evidence="9">Nudix hydrolase domain-containing protein</fullName>
    </recommendedName>
</protein>
<dbReference type="GO" id="GO:0016462">
    <property type="term" value="F:pyrophosphatase activity"/>
    <property type="evidence" value="ECO:0007669"/>
    <property type="project" value="InterPro"/>
</dbReference>
<dbReference type="FunFam" id="3.90.79.10:FF:000030">
    <property type="entry name" value="Nudix hydrolase 13 mitochondrial"/>
    <property type="match status" value="1"/>
</dbReference>
<evidence type="ECO:0000256" key="5">
    <source>
        <dbReference type="ARBA" id="ARBA00022801"/>
    </source>
</evidence>
<dbReference type="PANTHER" id="PTHR12629:SF71">
    <property type="entry name" value="HYDROLASE 13, MITOCHONDRIAL, PUTATIVE, EXPRESSED-RELATED"/>
    <property type="match status" value="1"/>
</dbReference>
<evidence type="ECO:0000259" key="9">
    <source>
        <dbReference type="PROSITE" id="PS51462"/>
    </source>
</evidence>
<evidence type="ECO:0000313" key="10">
    <source>
        <dbReference type="EMBL" id="KAG0478375.1"/>
    </source>
</evidence>
<dbReference type="OrthoDB" id="2011998at2759"/>
<dbReference type="GO" id="GO:0005739">
    <property type="term" value="C:mitochondrion"/>
    <property type="evidence" value="ECO:0007669"/>
    <property type="project" value="UniProtKB-SubCell"/>
</dbReference>
<feature type="domain" description="Nudix hydrolase" evidence="9">
    <location>
        <begin position="20"/>
        <end position="165"/>
    </location>
</feature>